<dbReference type="SMART" id="SM00065">
    <property type="entry name" value="GAF"/>
    <property type="match status" value="1"/>
</dbReference>
<name>A0A7S4GQ30_OXYMA</name>
<evidence type="ECO:0000259" key="3">
    <source>
        <dbReference type="SMART" id="SM00065"/>
    </source>
</evidence>
<evidence type="ECO:0000256" key="2">
    <source>
        <dbReference type="SAM" id="MobiDB-lite"/>
    </source>
</evidence>
<organism evidence="4">
    <name type="scientific">Oxyrrhis marina</name>
    <name type="common">Dinoflagellate</name>
    <dbReference type="NCBI Taxonomy" id="2969"/>
    <lineage>
        <taxon>Eukaryota</taxon>
        <taxon>Sar</taxon>
        <taxon>Alveolata</taxon>
        <taxon>Dinophyceae</taxon>
        <taxon>Oxyrrhinales</taxon>
        <taxon>Oxyrrhinaceae</taxon>
        <taxon>Oxyrrhis</taxon>
    </lineage>
</organism>
<dbReference type="Pfam" id="PF01590">
    <property type="entry name" value="GAF"/>
    <property type="match status" value="1"/>
</dbReference>
<reference evidence="4" key="1">
    <citation type="submission" date="2021-01" db="EMBL/GenBank/DDBJ databases">
        <authorList>
            <person name="Corre E."/>
            <person name="Pelletier E."/>
            <person name="Niang G."/>
            <person name="Scheremetjew M."/>
            <person name="Finn R."/>
            <person name="Kale V."/>
            <person name="Holt S."/>
            <person name="Cochrane G."/>
            <person name="Meng A."/>
            <person name="Brown T."/>
            <person name="Cohen L."/>
        </authorList>
    </citation>
    <scope>NUCLEOTIDE SEQUENCE</scope>
    <source>
        <strain evidence="4">LB1974</strain>
    </source>
</reference>
<evidence type="ECO:0000256" key="1">
    <source>
        <dbReference type="SAM" id="Coils"/>
    </source>
</evidence>
<dbReference type="EMBL" id="HBJB01002988">
    <property type="protein sequence ID" value="CAE0843345.1"/>
    <property type="molecule type" value="Transcribed_RNA"/>
</dbReference>
<sequence>MAEDEEKWKQWEKMGGLVDGTVNLLKRPVKHEPAAAPAPAPATGAPELDHATKKALKQMGSLGTRIAMLERELQHAIKARDDCRREGELIAKEHEELKGEAKAEVVLAHNLEKQLEIVHSNVEEVQEARTLQHPTGELRTSIADLANHVQQMHMNRSSDLAKRTVMTTFGEPARGQLKGLLHRLNKVGNLVGGGCPELDKKQTVARKLNFQLVNQNGRLEAEANRLVRQTKWAIASAGVVQEEIHRIHLGQPELGHAGVKHVAEERFKALEKGSGELEQSDVFEPCTFASTDRLKMRLMDDLIATRGRGVLAYVRNPLSPLSADSVLSTVSQEWFSIWRRAHKMESVLLSLRDLMHVTSVERAIYRFVAVIQGALNCDRGSVWIVDHARKIMWTRIPKSPVLGNQELGIHDSIVLRVPLPEPGEDGTGKGLIRAGYSARTPIVADLEARPDPRFNNAADLKSGYVTRTVCVIPVLQHRDKEQPRVATLLQAVNKNGGQFDHDDVYVLSALGQIFLEVFTACEKTGSAGMMAERKDNLLREAEKVITICRKPVDVVGLLNECLRELFTNVVEVAVHLIGLGSTKKLVVHSPEEGEPTVQLVTTEGFQGIVGHVSKHRITASVLNPHVRDCASWGSLLVEDPHRAEKEAYDPSVDIPTANIGVGTSLNTFLHTFPMNDGNRCLAVCQMAVVQKDVDRFGDDGSYTGSREHSNIVQQLLAYFQPFLVRFFPEVVNRGVGLESRTVSNNEPEHEGSSFSDSE</sequence>
<dbReference type="AlphaFoldDB" id="A0A7S4GQ30"/>
<dbReference type="Gene3D" id="3.30.450.40">
    <property type="match status" value="1"/>
</dbReference>
<dbReference type="SUPFAM" id="SSF55781">
    <property type="entry name" value="GAF domain-like"/>
    <property type="match status" value="1"/>
</dbReference>
<feature type="region of interest" description="Disordered" evidence="2">
    <location>
        <begin position="31"/>
        <end position="51"/>
    </location>
</feature>
<gene>
    <name evidence="4" type="ORF">OMAR00294_LOCUS2449</name>
</gene>
<proteinExistence type="predicted"/>
<evidence type="ECO:0000313" key="4">
    <source>
        <dbReference type="EMBL" id="CAE0843345.1"/>
    </source>
</evidence>
<feature type="coiled-coil region" evidence="1">
    <location>
        <begin position="66"/>
        <end position="128"/>
    </location>
</feature>
<keyword evidence="1" id="KW-0175">Coiled coil</keyword>
<protein>
    <recommendedName>
        <fullName evidence="3">GAF domain-containing protein</fullName>
    </recommendedName>
</protein>
<dbReference type="InterPro" id="IPR003018">
    <property type="entry name" value="GAF"/>
</dbReference>
<accession>A0A7S4GQ30</accession>
<feature type="domain" description="GAF" evidence="3">
    <location>
        <begin position="359"/>
        <end position="528"/>
    </location>
</feature>
<dbReference type="InterPro" id="IPR029016">
    <property type="entry name" value="GAF-like_dom_sf"/>
</dbReference>
<feature type="compositionally biased region" description="Low complexity" evidence="2">
    <location>
        <begin position="34"/>
        <end position="46"/>
    </location>
</feature>